<protein>
    <recommendedName>
        <fullName evidence="1">DUF7000 domain-containing protein</fullName>
    </recommendedName>
</protein>
<comment type="caution">
    <text evidence="2">The sequence shown here is derived from an EMBL/GenBank/DDBJ whole genome shotgun (WGS) entry which is preliminary data.</text>
</comment>
<dbReference type="Proteomes" id="UP001202134">
    <property type="component" value="Unassembled WGS sequence"/>
</dbReference>
<keyword evidence="3" id="KW-1185">Reference proteome</keyword>
<evidence type="ECO:0000313" key="2">
    <source>
        <dbReference type="EMBL" id="MCL1044959.1"/>
    </source>
</evidence>
<reference evidence="2 3" key="1">
    <citation type="submission" date="2022-01" db="EMBL/GenBank/DDBJ databases">
        <title>Whole genome-based taxonomy of the Shewanellaceae.</title>
        <authorList>
            <person name="Martin-Rodriguez A.J."/>
        </authorList>
    </citation>
    <scope>NUCLEOTIDE SEQUENCE [LARGE SCALE GENOMIC DNA]</scope>
    <source>
        <strain evidence="2 3">DSM 24955</strain>
    </source>
</reference>
<proteinExistence type="predicted"/>
<sequence length="166" mass="19901">MKNLNDIVTLYHKELRKGDILVAYNELVKFVMNTRTELVKDLEHQYSFTKIRHGYMDFTYFYYTNDFLKRKNLKFALVLNHLEMRFEVWLLGNTIPVQKEYWNWLKSTKWNKKNSEMPQYSIIEAVIINKPDFNNLKLLSENIQKNMIQVTDEIIALLQVQASSKA</sequence>
<dbReference type="Pfam" id="PF22526">
    <property type="entry name" value="DUF7000"/>
    <property type="match status" value="1"/>
</dbReference>
<organism evidence="2 3">
    <name type="scientific">Shewanella electrodiphila</name>
    <dbReference type="NCBI Taxonomy" id="934143"/>
    <lineage>
        <taxon>Bacteria</taxon>
        <taxon>Pseudomonadati</taxon>
        <taxon>Pseudomonadota</taxon>
        <taxon>Gammaproteobacteria</taxon>
        <taxon>Alteromonadales</taxon>
        <taxon>Shewanellaceae</taxon>
        <taxon>Shewanella</taxon>
    </lineage>
</organism>
<accession>A0ABT0KMG0</accession>
<name>A0ABT0KMG0_9GAMM</name>
<dbReference type="EMBL" id="JAKIKU010000003">
    <property type="protein sequence ID" value="MCL1044959.1"/>
    <property type="molecule type" value="Genomic_DNA"/>
</dbReference>
<dbReference type="RefSeq" id="WP_248955176.1">
    <property type="nucleotide sequence ID" value="NZ_JAKIKU010000003.1"/>
</dbReference>
<gene>
    <name evidence="2" type="ORF">L2737_06400</name>
</gene>
<evidence type="ECO:0000313" key="3">
    <source>
        <dbReference type="Proteomes" id="UP001202134"/>
    </source>
</evidence>
<dbReference type="InterPro" id="IPR054269">
    <property type="entry name" value="DUF7000"/>
</dbReference>
<feature type="domain" description="DUF7000" evidence="1">
    <location>
        <begin position="4"/>
        <end position="157"/>
    </location>
</feature>
<evidence type="ECO:0000259" key="1">
    <source>
        <dbReference type="Pfam" id="PF22526"/>
    </source>
</evidence>